<dbReference type="GO" id="GO:0043200">
    <property type="term" value="P:response to amino acid"/>
    <property type="evidence" value="ECO:0007669"/>
    <property type="project" value="TreeGrafter"/>
</dbReference>
<dbReference type="InterPro" id="IPR036390">
    <property type="entry name" value="WH_DNA-bd_sf"/>
</dbReference>
<dbReference type="Proteomes" id="UP000620075">
    <property type="component" value="Unassembled WGS sequence"/>
</dbReference>
<accession>A0A934N8A6</accession>
<dbReference type="InterPro" id="IPR019888">
    <property type="entry name" value="Tscrpt_reg_AsnC-like"/>
</dbReference>
<dbReference type="PRINTS" id="PR00033">
    <property type="entry name" value="HTHASNC"/>
</dbReference>
<dbReference type="PANTHER" id="PTHR30154:SF53">
    <property type="entry name" value="HTH-TYPE TRANSCRIPTIONAL REGULATOR LRPC"/>
    <property type="match status" value="1"/>
</dbReference>
<dbReference type="SUPFAM" id="SSF54909">
    <property type="entry name" value="Dimeric alpha+beta barrel"/>
    <property type="match status" value="1"/>
</dbReference>
<comment type="caution">
    <text evidence="5">The sequence shown here is derived from an EMBL/GenBank/DDBJ whole genome shotgun (WGS) entry which is preliminary data.</text>
</comment>
<dbReference type="SUPFAM" id="SSF46785">
    <property type="entry name" value="Winged helix' DNA-binding domain"/>
    <property type="match status" value="1"/>
</dbReference>
<dbReference type="Pfam" id="PF01037">
    <property type="entry name" value="AsnC_trans_reg"/>
    <property type="match status" value="1"/>
</dbReference>
<gene>
    <name evidence="5" type="ORF">JF888_15525</name>
</gene>
<dbReference type="InterPro" id="IPR011991">
    <property type="entry name" value="ArsR-like_HTH"/>
</dbReference>
<evidence type="ECO:0000313" key="6">
    <source>
        <dbReference type="Proteomes" id="UP000620075"/>
    </source>
</evidence>
<dbReference type="Pfam" id="PF13412">
    <property type="entry name" value="HTH_24"/>
    <property type="match status" value="1"/>
</dbReference>
<dbReference type="Gene3D" id="1.10.10.10">
    <property type="entry name" value="Winged helix-like DNA-binding domain superfamily/Winged helix DNA-binding domain"/>
    <property type="match status" value="1"/>
</dbReference>
<dbReference type="CDD" id="cd00090">
    <property type="entry name" value="HTH_ARSR"/>
    <property type="match status" value="1"/>
</dbReference>
<evidence type="ECO:0000313" key="5">
    <source>
        <dbReference type="EMBL" id="MBJ7604565.1"/>
    </source>
</evidence>
<sequence length="144" mass="15984">MDRVNLRLLELLHEGPRATMAELARRVGMSAPAVTERVQRLEQEGVIVGYRLEVEPKALGLPIAAYVRIKPGPRQLEKIAELAANTAQVTECHRITGDDCFLLKVQVQAVDQLESILDRFLPYGQTTTSIVQSSPVPARPLSTW</sequence>
<organism evidence="5 6">
    <name type="scientific">Candidatus Dormiibacter inghamiae</name>
    <dbReference type="NCBI Taxonomy" id="3127013"/>
    <lineage>
        <taxon>Bacteria</taxon>
        <taxon>Bacillati</taxon>
        <taxon>Candidatus Dormiibacterota</taxon>
        <taxon>Candidatus Dormibacteria</taxon>
        <taxon>Candidatus Dormibacterales</taxon>
        <taxon>Candidatus Dormibacteraceae</taxon>
        <taxon>Candidatus Dormiibacter</taxon>
    </lineage>
</organism>
<dbReference type="PROSITE" id="PS00519">
    <property type="entry name" value="HTH_ASNC_1"/>
    <property type="match status" value="1"/>
</dbReference>
<dbReference type="GO" id="GO:0005829">
    <property type="term" value="C:cytosol"/>
    <property type="evidence" value="ECO:0007669"/>
    <property type="project" value="TreeGrafter"/>
</dbReference>
<keyword evidence="3" id="KW-0804">Transcription</keyword>
<evidence type="ECO:0000256" key="2">
    <source>
        <dbReference type="ARBA" id="ARBA00023125"/>
    </source>
</evidence>
<dbReference type="EMBL" id="JAEKNQ010000059">
    <property type="protein sequence ID" value="MBJ7604565.1"/>
    <property type="molecule type" value="Genomic_DNA"/>
</dbReference>
<dbReference type="InterPro" id="IPR019885">
    <property type="entry name" value="Tscrpt_reg_HTH_AsnC-type_CS"/>
</dbReference>
<dbReference type="InterPro" id="IPR019887">
    <property type="entry name" value="Tscrpt_reg_AsnC/Lrp_C"/>
</dbReference>
<proteinExistence type="predicted"/>
<dbReference type="GO" id="GO:0043565">
    <property type="term" value="F:sequence-specific DNA binding"/>
    <property type="evidence" value="ECO:0007669"/>
    <property type="project" value="InterPro"/>
</dbReference>
<dbReference type="AlphaFoldDB" id="A0A934N8A6"/>
<evidence type="ECO:0000259" key="4">
    <source>
        <dbReference type="PROSITE" id="PS50956"/>
    </source>
</evidence>
<dbReference type="InterPro" id="IPR000485">
    <property type="entry name" value="AsnC-type_HTH_dom"/>
</dbReference>
<feature type="domain" description="HTH asnC-type" evidence="4">
    <location>
        <begin position="1"/>
        <end position="62"/>
    </location>
</feature>
<dbReference type="PANTHER" id="PTHR30154">
    <property type="entry name" value="LEUCINE-RESPONSIVE REGULATORY PROTEIN"/>
    <property type="match status" value="1"/>
</dbReference>
<dbReference type="InterPro" id="IPR011008">
    <property type="entry name" value="Dimeric_a/b-barrel"/>
</dbReference>
<name>A0A934N8A6_9BACT</name>
<keyword evidence="2" id="KW-0238">DNA-binding</keyword>
<evidence type="ECO:0000256" key="3">
    <source>
        <dbReference type="ARBA" id="ARBA00023163"/>
    </source>
</evidence>
<keyword evidence="1" id="KW-0805">Transcription regulation</keyword>
<protein>
    <submittedName>
        <fullName evidence="5">Lrp/AsnC family transcriptional regulator</fullName>
    </submittedName>
</protein>
<dbReference type="SMART" id="SM00344">
    <property type="entry name" value="HTH_ASNC"/>
    <property type="match status" value="1"/>
</dbReference>
<reference evidence="5 6" key="1">
    <citation type="submission" date="2020-10" db="EMBL/GenBank/DDBJ databases">
        <title>Ca. Dormibacterota MAGs.</title>
        <authorList>
            <person name="Montgomery K."/>
        </authorList>
    </citation>
    <scope>NUCLEOTIDE SEQUENCE [LARGE SCALE GENOMIC DNA]</scope>
    <source>
        <strain evidence="5">SC8811_S16_3</strain>
    </source>
</reference>
<dbReference type="PROSITE" id="PS50956">
    <property type="entry name" value="HTH_ASNC_2"/>
    <property type="match status" value="1"/>
</dbReference>
<dbReference type="Gene3D" id="3.30.70.920">
    <property type="match status" value="1"/>
</dbReference>
<evidence type="ECO:0000256" key="1">
    <source>
        <dbReference type="ARBA" id="ARBA00023015"/>
    </source>
</evidence>
<dbReference type="InterPro" id="IPR036388">
    <property type="entry name" value="WH-like_DNA-bd_sf"/>
</dbReference>